<dbReference type="SUPFAM" id="SSF53756">
    <property type="entry name" value="UDP-Glycosyltransferase/glycogen phosphorylase"/>
    <property type="match status" value="1"/>
</dbReference>
<evidence type="ECO:0000256" key="1">
    <source>
        <dbReference type="ARBA" id="ARBA00009995"/>
    </source>
</evidence>
<organism evidence="3 4">
    <name type="scientific">Erythroxylum novogranatense</name>
    <dbReference type="NCBI Taxonomy" id="1862640"/>
    <lineage>
        <taxon>Eukaryota</taxon>
        <taxon>Viridiplantae</taxon>
        <taxon>Streptophyta</taxon>
        <taxon>Embryophyta</taxon>
        <taxon>Tracheophyta</taxon>
        <taxon>Spermatophyta</taxon>
        <taxon>Magnoliopsida</taxon>
        <taxon>eudicotyledons</taxon>
        <taxon>Gunneridae</taxon>
        <taxon>Pentapetalae</taxon>
        <taxon>rosids</taxon>
        <taxon>fabids</taxon>
        <taxon>Malpighiales</taxon>
        <taxon>Erythroxylaceae</taxon>
        <taxon>Erythroxylum</taxon>
    </lineage>
</organism>
<dbReference type="PANTHER" id="PTHR48044">
    <property type="entry name" value="GLYCOSYLTRANSFERASE"/>
    <property type="match status" value="1"/>
</dbReference>
<gene>
    <name evidence="3" type="ORF">K2173_021033</name>
</gene>
<name>A0AAV8TQH2_9ROSI</name>
<evidence type="ECO:0008006" key="5">
    <source>
        <dbReference type="Google" id="ProtNLM"/>
    </source>
</evidence>
<dbReference type="Gene3D" id="3.40.50.2000">
    <property type="entry name" value="Glycogen Phosphorylase B"/>
    <property type="match status" value="2"/>
</dbReference>
<dbReference type="GO" id="GO:1901135">
    <property type="term" value="P:carbohydrate derivative metabolic process"/>
    <property type="evidence" value="ECO:0007669"/>
    <property type="project" value="UniProtKB-ARBA"/>
</dbReference>
<evidence type="ECO:0000256" key="2">
    <source>
        <dbReference type="ARBA" id="ARBA00022679"/>
    </source>
</evidence>
<keyword evidence="2" id="KW-0808">Transferase</keyword>
<dbReference type="GO" id="GO:0008194">
    <property type="term" value="F:UDP-glycosyltransferase activity"/>
    <property type="evidence" value="ECO:0007669"/>
    <property type="project" value="InterPro"/>
</dbReference>
<dbReference type="AlphaFoldDB" id="A0AAV8TQH2"/>
<dbReference type="EMBL" id="JAIWQS010000004">
    <property type="protein sequence ID" value="KAJ8768093.1"/>
    <property type="molecule type" value="Genomic_DNA"/>
</dbReference>
<keyword evidence="4" id="KW-1185">Reference proteome</keyword>
<dbReference type="CDD" id="cd03784">
    <property type="entry name" value="GT1_Gtf-like"/>
    <property type="match status" value="1"/>
</dbReference>
<comment type="similarity">
    <text evidence="1">Belongs to the UDP-glycosyltransferase family.</text>
</comment>
<evidence type="ECO:0000313" key="4">
    <source>
        <dbReference type="Proteomes" id="UP001159364"/>
    </source>
</evidence>
<dbReference type="FunFam" id="3.40.50.2000:FF:000060">
    <property type="entry name" value="Glycosyltransferase"/>
    <property type="match status" value="1"/>
</dbReference>
<evidence type="ECO:0000313" key="3">
    <source>
        <dbReference type="EMBL" id="KAJ8768093.1"/>
    </source>
</evidence>
<proteinExistence type="inferred from homology"/>
<comment type="caution">
    <text evidence="3">The sequence shown here is derived from an EMBL/GenBank/DDBJ whole genome shotgun (WGS) entry which is preliminary data.</text>
</comment>
<dbReference type="PANTHER" id="PTHR48044:SF9">
    <property type="entry name" value="UDP-GLYCOSYLTRANSFERASE SUPERFAMILY PROTEIN"/>
    <property type="match status" value="1"/>
</dbReference>
<dbReference type="Pfam" id="PF00201">
    <property type="entry name" value="UDPGT"/>
    <property type="match status" value="1"/>
</dbReference>
<sequence length="411" mass="46787">MATTTENNTSILMFPWLAYGHISPFFELAKKLSVRKFHVYFCSIPINLKSIRDNDFPSSIQLIHSSATATFIPATPTSLPHNERPPSPSYVYLVIFDFLQHWVPEVAMERHLQAVTFLAIGAATSSYLSHYCKYPTIKFPFQERDFTENEARRLTELIHDMSDGVSNGERFIKSMRKSSNMILVKTTREIEARYLDYLSVLTGNKEMVTIGTLMQEPAQSDSSGSDDTYIMNCLNQQIPCSVVHVSFGSEYFLSMEETHDISHALELSRAKFVWLVRFHGGEDKLAVEEIVTQGFLERVGDSGLVVQGWAPQAKILRHRSTGGFVSHCGWSSTLAVSFKLPIIAMPMQLDQPINAKLVVELGVGMEVLRKNGIIDREELVKVIREFAVEEEKNYQTIRRRAENWRKTRFTC</sequence>
<protein>
    <recommendedName>
        <fullName evidence="5">Glycosyltransferase</fullName>
    </recommendedName>
</protein>
<dbReference type="InterPro" id="IPR002213">
    <property type="entry name" value="UDP_glucos_trans"/>
</dbReference>
<dbReference type="Proteomes" id="UP001159364">
    <property type="component" value="Linkage Group LG04"/>
</dbReference>
<reference evidence="3 4" key="1">
    <citation type="submission" date="2021-09" db="EMBL/GenBank/DDBJ databases">
        <title>Genomic insights and catalytic innovation underlie evolution of tropane alkaloids biosynthesis.</title>
        <authorList>
            <person name="Wang Y.-J."/>
            <person name="Tian T."/>
            <person name="Huang J.-P."/>
            <person name="Huang S.-X."/>
        </authorList>
    </citation>
    <scope>NUCLEOTIDE SEQUENCE [LARGE SCALE GENOMIC DNA]</scope>
    <source>
        <strain evidence="3">KIB-2018</strain>
        <tissue evidence="3">Leaf</tissue>
    </source>
</reference>
<accession>A0AAV8TQH2</accession>